<dbReference type="PANTHER" id="PTHR12131">
    <property type="entry name" value="ATP-DEPENDENT RNA AND DNA HELICASE"/>
    <property type="match status" value="1"/>
</dbReference>
<evidence type="ECO:0008006" key="12">
    <source>
        <dbReference type="Google" id="ProtNLM"/>
    </source>
</evidence>
<dbReference type="GO" id="GO:0005634">
    <property type="term" value="C:nucleus"/>
    <property type="evidence" value="ECO:0007669"/>
    <property type="project" value="UniProtKB-SubCell"/>
</dbReference>
<reference evidence="10" key="1">
    <citation type="submission" date="2021-09" db="EMBL/GenBank/DDBJ databases">
        <authorList>
            <consortium name="AG Swart"/>
            <person name="Singh M."/>
            <person name="Singh A."/>
            <person name="Seah K."/>
            <person name="Emmerich C."/>
        </authorList>
    </citation>
    <scope>NUCLEOTIDE SEQUENCE</scope>
    <source>
        <strain evidence="10">ATCC30299</strain>
    </source>
</reference>
<evidence type="ECO:0000259" key="9">
    <source>
        <dbReference type="PROSITE" id="PS51194"/>
    </source>
</evidence>
<keyword evidence="7" id="KW-0175">Coiled coil</keyword>
<dbReference type="PROSITE" id="PS51194">
    <property type="entry name" value="HELICASE_CTER"/>
    <property type="match status" value="1"/>
</dbReference>
<dbReference type="Pfam" id="PF21408">
    <property type="entry name" value="MTR4-like_stalk"/>
    <property type="match status" value="1"/>
</dbReference>
<dbReference type="GO" id="GO:0005524">
    <property type="term" value="F:ATP binding"/>
    <property type="evidence" value="ECO:0007669"/>
    <property type="project" value="UniProtKB-KW"/>
</dbReference>
<sequence>MDGFSDDLFQVFQDGIKPIVQLPKKRVRVESESDEEVEDEYKVKKEEFNGCTHECAYPVDYHQVEVPNQPPAKIYPFTLDSFQQCSIKCIEKNESVLVAAHTSAGKTAIAEYAIALALKNHQRVIYTSPIKALSNQKYREFNDEFKDVGLMTGDVTINESASCLVMTTEILRSMLYKGSEVVREMAWVIFDEIHYMRDKERGVVWEETIIMLPEAVKLVFLSATIPNAIEFAEWICKLKKQPCHVVYTEYRPTPLQHYIFPAGGEGLYLVVDETGKFNDKNFKKAIATLTDTQENYKINKKVGTSGSSEVVKIVQVIMERDMQPAIVFSFSKKDCEAHAKSLNKFDFTSEDEKNLIQQIFDNAIDTLAEEDKELSMIGNILPLLKKGIGIHHGGLLPIIKEVTEILFQEGLVKCLFSTETFSMGLNMPARTVVFTNVRKFDGDNFRWISGGEYIQMSGRAGRRGIDDKGICILMLDQKMEPDIAKGMVKGHMDPLNSSFHLSYNMLLNLIRIEDSQPEYMIRKSFHQFQNDRASPTIRKKRKELQEKLESIYIENEHELDEYSNIETAKQAIKQKMKTYMQQPEKLLRFITPGRLVYVVDPSGIHWGWGVVVNFTKKKVDKRKLKDVNEDVPVKIVVDVVLYVNMMDKPIPLNDVNAEGGEAHVIPMYLECIEDASTIRLYLPSDIKSKDGLRNVFASIREVFRRFNGEIPMLNPVEDMEINDPEFISCLDKIKELNSLEKGLAVVNSPQFTELKSKYEEKKKLKQAISLLNKQLKASKTMILKDDWKAMRRVLRRLGFISENHVELKGRVACEISTSDELLTTELMLSGVFRDLPVDVMVALLSCLVHEENSPETKIPAIPELASAYQLLTSTAKRFADVFVQSKLNIDQEAYVNSYKPSLMEAVYAWAHGSKFSEICTLTDTYEGTIIRCIRRLHELLRQLEDAAKSIQSHDLAQKFTEGTRLITRGIVFAASLYL</sequence>
<keyword evidence="11" id="KW-1185">Reference proteome</keyword>
<feature type="domain" description="Helicase ATP-binding" evidence="8">
    <location>
        <begin position="87"/>
        <end position="243"/>
    </location>
</feature>
<dbReference type="InterPro" id="IPR014001">
    <property type="entry name" value="Helicase_ATP-bd"/>
</dbReference>
<dbReference type="CDD" id="cd18024">
    <property type="entry name" value="DEXHc_Mtr4-like"/>
    <property type="match status" value="1"/>
</dbReference>
<dbReference type="InterPro" id="IPR016438">
    <property type="entry name" value="SKI2-like"/>
</dbReference>
<name>A0AAU9JL33_9CILI</name>
<dbReference type="GO" id="GO:0003724">
    <property type="term" value="F:RNA helicase activity"/>
    <property type="evidence" value="ECO:0007669"/>
    <property type="project" value="InterPro"/>
</dbReference>
<feature type="domain" description="Helicase C-terminal" evidence="9">
    <location>
        <begin position="312"/>
        <end position="510"/>
    </location>
</feature>
<dbReference type="FunFam" id="3.40.50.300:FF:000083">
    <property type="entry name" value="ATP-dependent RNA helicase DOB1"/>
    <property type="match status" value="1"/>
</dbReference>
<evidence type="ECO:0000313" key="10">
    <source>
        <dbReference type="EMBL" id="CAG9326340.1"/>
    </source>
</evidence>
<dbReference type="Pfam" id="PF08148">
    <property type="entry name" value="DSHCT"/>
    <property type="match status" value="1"/>
</dbReference>
<dbReference type="GO" id="GO:0016787">
    <property type="term" value="F:hydrolase activity"/>
    <property type="evidence" value="ECO:0007669"/>
    <property type="project" value="UniProtKB-KW"/>
</dbReference>
<dbReference type="CDD" id="cd18795">
    <property type="entry name" value="SF2_C_Ski2"/>
    <property type="match status" value="1"/>
</dbReference>
<keyword evidence="4" id="KW-0347">Helicase</keyword>
<keyword evidence="2" id="KW-0547">Nucleotide-binding</keyword>
<dbReference type="InterPro" id="IPR048392">
    <property type="entry name" value="MTR4-like_stalk"/>
</dbReference>
<evidence type="ECO:0000256" key="7">
    <source>
        <dbReference type="SAM" id="Coils"/>
    </source>
</evidence>
<organism evidence="10 11">
    <name type="scientific">Blepharisma stoltei</name>
    <dbReference type="NCBI Taxonomy" id="1481888"/>
    <lineage>
        <taxon>Eukaryota</taxon>
        <taxon>Sar</taxon>
        <taxon>Alveolata</taxon>
        <taxon>Ciliophora</taxon>
        <taxon>Postciliodesmatophora</taxon>
        <taxon>Heterotrichea</taxon>
        <taxon>Heterotrichida</taxon>
        <taxon>Blepharismidae</taxon>
        <taxon>Blepharisma</taxon>
    </lineage>
</organism>
<dbReference type="Pfam" id="PF00271">
    <property type="entry name" value="Helicase_C"/>
    <property type="match status" value="1"/>
</dbReference>
<dbReference type="SUPFAM" id="SSF52540">
    <property type="entry name" value="P-loop containing nucleoside triphosphate hydrolases"/>
    <property type="match status" value="1"/>
</dbReference>
<dbReference type="Gene3D" id="1.10.3380.30">
    <property type="match status" value="1"/>
</dbReference>
<dbReference type="GO" id="GO:0000460">
    <property type="term" value="P:maturation of 5.8S rRNA"/>
    <property type="evidence" value="ECO:0007669"/>
    <property type="project" value="TreeGrafter"/>
</dbReference>
<feature type="coiled-coil region" evidence="7">
    <location>
        <begin position="754"/>
        <end position="781"/>
    </location>
</feature>
<accession>A0AAU9JL33</accession>
<dbReference type="InterPro" id="IPR011545">
    <property type="entry name" value="DEAD/DEAH_box_helicase_dom"/>
</dbReference>
<dbReference type="SMART" id="SM00490">
    <property type="entry name" value="HELICc"/>
    <property type="match status" value="1"/>
</dbReference>
<dbReference type="EMBL" id="CAJZBQ010000040">
    <property type="protein sequence ID" value="CAG9326340.1"/>
    <property type="molecule type" value="Genomic_DNA"/>
</dbReference>
<dbReference type="Pfam" id="PF13234">
    <property type="entry name" value="MTR4_beta-barrel"/>
    <property type="match status" value="1"/>
</dbReference>
<evidence type="ECO:0000256" key="4">
    <source>
        <dbReference type="ARBA" id="ARBA00022806"/>
    </source>
</evidence>
<dbReference type="Gene3D" id="3.40.50.300">
    <property type="entry name" value="P-loop containing nucleotide triphosphate hydrolases"/>
    <property type="match status" value="2"/>
</dbReference>
<dbReference type="Gene3D" id="2.40.30.300">
    <property type="match status" value="1"/>
</dbReference>
<proteinExistence type="predicted"/>
<evidence type="ECO:0000256" key="1">
    <source>
        <dbReference type="ARBA" id="ARBA00004123"/>
    </source>
</evidence>
<evidence type="ECO:0000259" key="8">
    <source>
        <dbReference type="PROSITE" id="PS51192"/>
    </source>
</evidence>
<protein>
    <recommendedName>
        <fullName evidence="12">Superkiller viralicidic activity 2-like 2</fullName>
    </recommendedName>
</protein>
<gene>
    <name evidence="10" type="ORF">BSTOLATCC_MIC40768</name>
</gene>
<dbReference type="InterPro" id="IPR050699">
    <property type="entry name" value="RNA-DNA_Helicase"/>
</dbReference>
<dbReference type="InterPro" id="IPR001650">
    <property type="entry name" value="Helicase_C-like"/>
</dbReference>
<dbReference type="InterPro" id="IPR012961">
    <property type="entry name" value="Ski2/MTR4_C"/>
</dbReference>
<evidence type="ECO:0000256" key="2">
    <source>
        <dbReference type="ARBA" id="ARBA00022741"/>
    </source>
</evidence>
<dbReference type="PROSITE" id="PS51192">
    <property type="entry name" value="HELICASE_ATP_BIND_1"/>
    <property type="match status" value="1"/>
</dbReference>
<evidence type="ECO:0000256" key="5">
    <source>
        <dbReference type="ARBA" id="ARBA00022840"/>
    </source>
</evidence>
<dbReference type="GO" id="GO:0003723">
    <property type="term" value="F:RNA binding"/>
    <property type="evidence" value="ECO:0007669"/>
    <property type="project" value="InterPro"/>
</dbReference>
<evidence type="ECO:0000256" key="3">
    <source>
        <dbReference type="ARBA" id="ARBA00022801"/>
    </source>
</evidence>
<evidence type="ECO:0000313" key="11">
    <source>
        <dbReference type="Proteomes" id="UP001162131"/>
    </source>
</evidence>
<dbReference type="PANTHER" id="PTHR12131:SF7">
    <property type="entry name" value="EXOSOME RNA HELICASE MTR4"/>
    <property type="match status" value="1"/>
</dbReference>
<dbReference type="PIRSF" id="PIRSF005198">
    <property type="entry name" value="Antiviral_helicase_SKI2"/>
    <property type="match status" value="1"/>
</dbReference>
<dbReference type="Pfam" id="PF00270">
    <property type="entry name" value="DEAD"/>
    <property type="match status" value="1"/>
</dbReference>
<comment type="subcellular location">
    <subcellularLocation>
        <location evidence="1">Nucleus</location>
    </subcellularLocation>
</comment>
<comment type="caution">
    <text evidence="10">The sequence shown here is derived from an EMBL/GenBank/DDBJ whole genome shotgun (WGS) entry which is preliminary data.</text>
</comment>
<keyword evidence="3" id="KW-0378">Hydrolase</keyword>
<dbReference type="Proteomes" id="UP001162131">
    <property type="component" value="Unassembled WGS sequence"/>
</dbReference>
<dbReference type="SMART" id="SM01142">
    <property type="entry name" value="DSHCT"/>
    <property type="match status" value="1"/>
</dbReference>
<evidence type="ECO:0000256" key="6">
    <source>
        <dbReference type="ARBA" id="ARBA00023242"/>
    </source>
</evidence>
<dbReference type="InterPro" id="IPR027417">
    <property type="entry name" value="P-loop_NTPase"/>
</dbReference>
<dbReference type="FunFam" id="3.40.50.300:FF:000141">
    <property type="entry name" value="ATP-dependent RNA helicase DOB1"/>
    <property type="match status" value="1"/>
</dbReference>
<dbReference type="InterPro" id="IPR025696">
    <property type="entry name" value="Beta-barrel_MTR4"/>
</dbReference>
<dbReference type="AlphaFoldDB" id="A0AAU9JL33"/>
<dbReference type="SMART" id="SM00487">
    <property type="entry name" value="DEXDc"/>
    <property type="match status" value="1"/>
</dbReference>
<keyword evidence="6" id="KW-0539">Nucleus</keyword>
<keyword evidence="5" id="KW-0067">ATP-binding</keyword>
<dbReference type="GO" id="GO:0006401">
    <property type="term" value="P:RNA catabolic process"/>
    <property type="evidence" value="ECO:0007669"/>
    <property type="project" value="InterPro"/>
</dbReference>